<dbReference type="PANTHER" id="PTHR12835:SF5">
    <property type="entry name" value="BIOTIN--PROTEIN LIGASE"/>
    <property type="match status" value="1"/>
</dbReference>
<comment type="catalytic activity">
    <reaction evidence="4">
        <text>biotin + L-lysyl-[protein] + ATP = N(6)-biotinyl-L-lysyl-[protein] + AMP + diphosphate + H(+)</text>
        <dbReference type="Rhea" id="RHEA:11756"/>
        <dbReference type="Rhea" id="RHEA-COMP:9752"/>
        <dbReference type="Rhea" id="RHEA-COMP:10505"/>
        <dbReference type="ChEBI" id="CHEBI:15378"/>
        <dbReference type="ChEBI" id="CHEBI:29969"/>
        <dbReference type="ChEBI" id="CHEBI:30616"/>
        <dbReference type="ChEBI" id="CHEBI:33019"/>
        <dbReference type="ChEBI" id="CHEBI:57586"/>
        <dbReference type="ChEBI" id="CHEBI:83144"/>
        <dbReference type="ChEBI" id="CHEBI:456215"/>
        <dbReference type="EC" id="6.3.4.15"/>
    </reaction>
</comment>
<dbReference type="Gene3D" id="3.30.930.10">
    <property type="entry name" value="Bira Bifunctional Protein, Domain 2"/>
    <property type="match status" value="1"/>
</dbReference>
<dbReference type="NCBIfam" id="TIGR00121">
    <property type="entry name" value="birA_ligase"/>
    <property type="match status" value="1"/>
</dbReference>
<dbReference type="EC" id="6.3.4.15" evidence="3"/>
<dbReference type="SUPFAM" id="SSF55681">
    <property type="entry name" value="Class II aaRS and biotin synthetases"/>
    <property type="match status" value="1"/>
</dbReference>
<feature type="domain" description="BPL/LPL catalytic" evidence="5">
    <location>
        <begin position="1"/>
        <end position="183"/>
    </location>
</feature>
<evidence type="ECO:0000256" key="2">
    <source>
        <dbReference type="ARBA" id="ARBA00023267"/>
    </source>
</evidence>
<accession>V4PJY7</accession>
<keyword evidence="7" id="KW-1185">Reference proteome</keyword>
<reference evidence="6 7" key="1">
    <citation type="journal article" date="2014" name="Nature">
        <title>Sequential evolution of bacterial morphology by co-option of a developmental regulator.</title>
        <authorList>
            <person name="Jiang C."/>
            <person name="Brown P.J."/>
            <person name="Ducret A."/>
            <person name="Brun Y.V."/>
        </authorList>
    </citation>
    <scope>NUCLEOTIDE SEQUENCE [LARGE SCALE GENOMIC DNA]</scope>
    <source>
        <strain evidence="6 7">DSM 16100</strain>
    </source>
</reference>
<keyword evidence="1" id="KW-0436">Ligase</keyword>
<dbReference type="EMBL" id="AWGB01000004">
    <property type="protein sequence ID" value="ESQ94277.1"/>
    <property type="molecule type" value="Genomic_DNA"/>
</dbReference>
<dbReference type="eggNOG" id="COG0340">
    <property type="taxonomic scope" value="Bacteria"/>
</dbReference>
<dbReference type="GO" id="GO:0004077">
    <property type="term" value="F:biotin--[biotin carboxyl-carrier protein] ligase activity"/>
    <property type="evidence" value="ECO:0007669"/>
    <property type="project" value="UniProtKB-EC"/>
</dbReference>
<dbReference type="PATRIC" id="fig|1121022.4.peg.368"/>
<evidence type="ECO:0000313" key="7">
    <source>
        <dbReference type="Proteomes" id="UP000017837"/>
    </source>
</evidence>
<dbReference type="PANTHER" id="PTHR12835">
    <property type="entry name" value="BIOTIN PROTEIN LIGASE"/>
    <property type="match status" value="1"/>
</dbReference>
<sequence>MAVADFEIFDTLSSTQDLGLARVRAGRPGSGWILTKEQTKGIGRHGKAWVGTKGNFMASRWEIMEIDVRLVPQLSFIVALAVYEMLRPLVPDTEQAMRIKWPNDVLHRGRKLCGIIVQTEASQKPGHLGIVIGVGINMRAAPILENYLTVSLRDISPQAKSLDPVALLHKLNGHLDGVIDLWRSKDFSDIAKAWLKRAYGRDRTLNVTHEGRTVSGHIKGLDEFGGLQIEATDRQIYTVTGGEITYGELIDAAGH</sequence>
<organism evidence="6 7">
    <name type="scientific">Asticcacaulis benevestitus DSM 16100 = ATCC BAA-896</name>
    <dbReference type="NCBI Taxonomy" id="1121022"/>
    <lineage>
        <taxon>Bacteria</taxon>
        <taxon>Pseudomonadati</taxon>
        <taxon>Pseudomonadota</taxon>
        <taxon>Alphaproteobacteria</taxon>
        <taxon>Caulobacterales</taxon>
        <taxon>Caulobacteraceae</taxon>
        <taxon>Asticcacaulis</taxon>
    </lineage>
</organism>
<evidence type="ECO:0000259" key="5">
    <source>
        <dbReference type="PROSITE" id="PS51733"/>
    </source>
</evidence>
<evidence type="ECO:0000313" key="6">
    <source>
        <dbReference type="EMBL" id="ESQ94277.1"/>
    </source>
</evidence>
<dbReference type="Pfam" id="PF03099">
    <property type="entry name" value="BPL_LplA_LipB"/>
    <property type="match status" value="1"/>
</dbReference>
<comment type="caution">
    <text evidence="6">The sequence shown here is derived from an EMBL/GenBank/DDBJ whole genome shotgun (WGS) entry which is preliminary data.</text>
</comment>
<dbReference type="AlphaFoldDB" id="V4PJY7"/>
<dbReference type="PROSITE" id="PS51733">
    <property type="entry name" value="BPL_LPL_CATALYTIC"/>
    <property type="match status" value="1"/>
</dbReference>
<evidence type="ECO:0000256" key="3">
    <source>
        <dbReference type="ARBA" id="ARBA00024227"/>
    </source>
</evidence>
<proteinExistence type="predicted"/>
<protein>
    <recommendedName>
        <fullName evidence="3">biotin--[biotin carboxyl-carrier protein] ligase</fullName>
        <ecNumber evidence="3">6.3.4.15</ecNumber>
    </recommendedName>
</protein>
<evidence type="ECO:0000256" key="1">
    <source>
        <dbReference type="ARBA" id="ARBA00022598"/>
    </source>
</evidence>
<dbReference type="STRING" id="1121022.GCA_000376105_00453"/>
<dbReference type="InterPro" id="IPR004408">
    <property type="entry name" value="Biotin_CoA_COase_ligase"/>
</dbReference>
<gene>
    <name evidence="6" type="ORF">ABENE_01865</name>
</gene>
<dbReference type="InterPro" id="IPR045864">
    <property type="entry name" value="aa-tRNA-synth_II/BPL/LPL"/>
</dbReference>
<dbReference type="Pfam" id="PF02237">
    <property type="entry name" value="BPL_C"/>
    <property type="match status" value="1"/>
</dbReference>
<evidence type="ECO:0000256" key="4">
    <source>
        <dbReference type="ARBA" id="ARBA00047846"/>
    </source>
</evidence>
<dbReference type="CDD" id="cd16442">
    <property type="entry name" value="BPL"/>
    <property type="match status" value="1"/>
</dbReference>
<name>V4PJY7_9CAUL</name>
<dbReference type="GO" id="GO:0005737">
    <property type="term" value="C:cytoplasm"/>
    <property type="evidence" value="ECO:0007669"/>
    <property type="project" value="TreeGrafter"/>
</dbReference>
<dbReference type="InterPro" id="IPR003142">
    <property type="entry name" value="BPL_C"/>
</dbReference>
<dbReference type="Proteomes" id="UP000017837">
    <property type="component" value="Unassembled WGS sequence"/>
</dbReference>
<keyword evidence="2" id="KW-0092">Biotin</keyword>
<dbReference type="InterPro" id="IPR004143">
    <property type="entry name" value="BPL_LPL_catalytic"/>
</dbReference>
<dbReference type="Gene3D" id="2.30.30.100">
    <property type="match status" value="1"/>
</dbReference>